<feature type="chain" id="PRO_5002102984" description="SMP-30/Gluconolactonase/LRE-like region domain-containing protein" evidence="1">
    <location>
        <begin position="28"/>
        <end position="324"/>
    </location>
</feature>
<dbReference type="STRING" id="362257.SVTN_15565"/>
<dbReference type="InterPro" id="IPR052998">
    <property type="entry name" value="Hetero-Diels-Alderase-like"/>
</dbReference>
<dbReference type="HOGENOM" id="CLU_865793_0_0_11"/>
<evidence type="ECO:0000313" key="3">
    <source>
        <dbReference type="Proteomes" id="UP000031774"/>
    </source>
</evidence>
<evidence type="ECO:0008006" key="4">
    <source>
        <dbReference type="Google" id="ProtNLM"/>
    </source>
</evidence>
<dbReference type="InterPro" id="IPR011042">
    <property type="entry name" value="6-blade_b-propeller_TolB-like"/>
</dbReference>
<feature type="signal peptide" evidence="1">
    <location>
        <begin position="1"/>
        <end position="27"/>
    </location>
</feature>
<evidence type="ECO:0000313" key="2">
    <source>
        <dbReference type="EMBL" id="AJF65616.1"/>
    </source>
</evidence>
<dbReference type="EMBL" id="CP010407">
    <property type="protein sequence ID" value="AJF65616.1"/>
    <property type="molecule type" value="Genomic_DNA"/>
</dbReference>
<dbReference type="Proteomes" id="UP000031774">
    <property type="component" value="Chromosome"/>
</dbReference>
<name>A0A0B5HZ08_9ACTN</name>
<dbReference type="Gene3D" id="2.120.10.30">
    <property type="entry name" value="TolB, C-terminal domain"/>
    <property type="match status" value="1"/>
</dbReference>
<dbReference type="PANTHER" id="PTHR42060">
    <property type="entry name" value="NHL REPEAT-CONTAINING PROTEIN-RELATED"/>
    <property type="match status" value="1"/>
</dbReference>
<gene>
    <name evidence="2" type="ORF">SVTN_15565</name>
</gene>
<keyword evidence="3" id="KW-1185">Reference proteome</keyword>
<reference evidence="2 3" key="1">
    <citation type="submission" date="2014-12" db="EMBL/GenBank/DDBJ databases">
        <title>Complete genome sequence of Streptomyces vietnamensis strain GIMV4.0001, a genetic manipulable producer of the benzoisochromanequinone antibiotic granaticin.</title>
        <authorList>
            <person name="Deng M.R."/>
            <person name="Guo J."/>
            <person name="Ma L.Y."/>
            <person name="Feng G.D."/>
            <person name="Mo C.Y."/>
            <person name="Zhu H.H."/>
        </authorList>
    </citation>
    <scope>NUCLEOTIDE SEQUENCE [LARGE SCALE GENOMIC DNA]</scope>
    <source>
        <strain evidence="3">GIMV4.0001</strain>
    </source>
</reference>
<dbReference type="PANTHER" id="PTHR42060:SF1">
    <property type="entry name" value="NHL REPEAT-CONTAINING PROTEIN"/>
    <property type="match status" value="1"/>
</dbReference>
<dbReference type="AlphaFoldDB" id="A0A0B5HZ08"/>
<keyword evidence="1" id="KW-0732">Signal</keyword>
<dbReference type="KEGG" id="svt:SVTN_15565"/>
<organism evidence="2 3">
    <name type="scientific">Streptomyces vietnamensis</name>
    <dbReference type="NCBI Taxonomy" id="362257"/>
    <lineage>
        <taxon>Bacteria</taxon>
        <taxon>Bacillati</taxon>
        <taxon>Actinomycetota</taxon>
        <taxon>Actinomycetes</taxon>
        <taxon>Kitasatosporales</taxon>
        <taxon>Streptomycetaceae</taxon>
        <taxon>Streptomyces</taxon>
    </lineage>
</organism>
<proteinExistence type="predicted"/>
<dbReference type="RefSeq" id="WP_041129643.1">
    <property type="nucleotide sequence ID" value="NZ_CP010407.1"/>
</dbReference>
<evidence type="ECO:0000256" key="1">
    <source>
        <dbReference type="SAM" id="SignalP"/>
    </source>
</evidence>
<dbReference type="SUPFAM" id="SSF63829">
    <property type="entry name" value="Calcium-dependent phosphotriesterase"/>
    <property type="match status" value="1"/>
</dbReference>
<accession>A0A0B5HZ08</accession>
<sequence>MRRVPRLAAVAAATAALTVLAAGPASAVDPTVTDPRIVAHFDFAAGETPENIALAPDGSAYLTFAYAHKVVRVGKDGSGPTDVATFPTVVDPPAALVTGIARAHDGTLYVNYATGTADENGIWRIRPDGSAPQRIVKVPMSGFPNGLALDEKCNTLYAADSARGRVWSAPVPAGDEEVAATVWADDAALRPTEKLPFGANGLKIHDGAVWVSNTAHGTLLRIPIGKDGTAGPIRTRATGLTGIDDFAFTGHGDTVLAALIQADKLELVRPDGTHKTVLTGTDGLDGPTSVAVRAKTVYVPSAAYFDTVNPDPNLLLARISRNKL</sequence>
<protein>
    <recommendedName>
        <fullName evidence="4">SMP-30/Gluconolactonase/LRE-like region domain-containing protein</fullName>
    </recommendedName>
</protein>